<comment type="subunit">
    <text evidence="3">Homodimer.</text>
</comment>
<evidence type="ECO:0000256" key="3">
    <source>
        <dbReference type="HAMAP-Rule" id="MF_00222"/>
    </source>
</evidence>
<comment type="similarity">
    <text evidence="3">Belongs to the shikimate dehydrogenase family.</text>
</comment>
<feature type="binding site" evidence="3">
    <location>
        <begin position="37"/>
        <end position="39"/>
    </location>
    <ligand>
        <name>shikimate</name>
        <dbReference type="ChEBI" id="CHEBI:36208"/>
    </ligand>
</feature>
<dbReference type="Gene3D" id="3.40.50.720">
    <property type="entry name" value="NAD(P)-binding Rossmann-like Domain"/>
    <property type="match status" value="1"/>
</dbReference>
<dbReference type="RefSeq" id="WP_345342998.1">
    <property type="nucleotide sequence ID" value="NZ_BAABFB010000029.1"/>
</dbReference>
<feature type="binding site" evidence="3">
    <location>
        <position position="248"/>
    </location>
    <ligand>
        <name>shikimate</name>
        <dbReference type="ChEBI" id="CHEBI:36208"/>
    </ligand>
</feature>
<dbReference type="Pfam" id="PF18317">
    <property type="entry name" value="SDH_C"/>
    <property type="match status" value="1"/>
</dbReference>
<name>A0ABP8NVY0_9NOCA</name>
<accession>A0ABP8NVY0</accession>
<dbReference type="SUPFAM" id="SSF51735">
    <property type="entry name" value="NAD(P)-binding Rossmann-fold domains"/>
    <property type="match status" value="1"/>
</dbReference>
<feature type="domain" description="Shikimate dehydrogenase substrate binding N-terminal" evidence="4">
    <location>
        <begin position="29"/>
        <end position="115"/>
    </location>
</feature>
<proteinExistence type="inferred from homology"/>
<dbReference type="EC" id="1.1.1.25" evidence="3"/>
<protein>
    <recommendedName>
        <fullName evidence="3">Shikimate dehydrogenase (NADP(+))</fullName>
        <shortName evidence="3">SDH</shortName>
        <ecNumber evidence="3">1.1.1.25</ecNumber>
    </recommendedName>
</protein>
<reference evidence="7" key="1">
    <citation type="journal article" date="2019" name="Int. J. Syst. Evol. Microbiol.">
        <title>The Global Catalogue of Microorganisms (GCM) 10K type strain sequencing project: providing services to taxonomists for standard genome sequencing and annotation.</title>
        <authorList>
            <consortium name="The Broad Institute Genomics Platform"/>
            <consortium name="The Broad Institute Genome Sequencing Center for Infectious Disease"/>
            <person name="Wu L."/>
            <person name="Ma J."/>
        </authorList>
    </citation>
    <scope>NUCLEOTIDE SEQUENCE [LARGE SCALE GENOMIC DNA]</scope>
    <source>
        <strain evidence="7">JCM 32206</strain>
    </source>
</reference>
<dbReference type="NCBIfam" id="NF009201">
    <property type="entry name" value="PRK12549.1"/>
    <property type="match status" value="1"/>
</dbReference>
<dbReference type="InterPro" id="IPR036291">
    <property type="entry name" value="NAD(P)-bd_dom_sf"/>
</dbReference>
<dbReference type="PANTHER" id="PTHR21089:SF1">
    <property type="entry name" value="BIFUNCTIONAL 3-DEHYDROQUINATE DEHYDRATASE_SHIKIMATE DEHYDROGENASE, CHLOROPLASTIC"/>
    <property type="match status" value="1"/>
</dbReference>
<dbReference type="Gene3D" id="3.40.50.10860">
    <property type="entry name" value="Leucine Dehydrogenase, chain A, domain 1"/>
    <property type="match status" value="1"/>
</dbReference>
<dbReference type="PANTHER" id="PTHR21089">
    <property type="entry name" value="SHIKIMATE DEHYDROGENASE"/>
    <property type="match status" value="1"/>
</dbReference>
<dbReference type="InterPro" id="IPR041121">
    <property type="entry name" value="SDH_C"/>
</dbReference>
<dbReference type="InterPro" id="IPR022893">
    <property type="entry name" value="Shikimate_DH_fam"/>
</dbReference>
<dbReference type="SUPFAM" id="SSF53223">
    <property type="entry name" value="Aminoacid dehydrogenase-like, N-terminal domain"/>
    <property type="match status" value="1"/>
</dbReference>
<evidence type="ECO:0000313" key="7">
    <source>
        <dbReference type="Proteomes" id="UP001501183"/>
    </source>
</evidence>
<keyword evidence="7" id="KW-1185">Reference proteome</keyword>
<comment type="caution">
    <text evidence="3">Lacks conserved residue(s) required for the propagation of feature annotation.</text>
</comment>
<comment type="pathway">
    <text evidence="1 3">Metabolic intermediate biosynthesis; chorismate biosynthesis; chorismate from D-erythrose 4-phosphate and phosphoenolpyruvate: step 4/7.</text>
</comment>
<feature type="active site" description="Proton acceptor" evidence="3">
    <location>
        <position position="92"/>
    </location>
</feature>
<gene>
    <name evidence="3" type="primary">aroE</name>
    <name evidence="6" type="ORF">GCM10023094_13350</name>
</gene>
<keyword evidence="3" id="KW-0028">Amino-acid biosynthesis</keyword>
<dbReference type="Pfam" id="PF08501">
    <property type="entry name" value="Shikimate_dh_N"/>
    <property type="match status" value="1"/>
</dbReference>
<evidence type="ECO:0000259" key="4">
    <source>
        <dbReference type="Pfam" id="PF08501"/>
    </source>
</evidence>
<keyword evidence="3" id="KW-0560">Oxidoreductase</keyword>
<dbReference type="CDD" id="cd01065">
    <property type="entry name" value="NAD_bind_Shikimate_DH"/>
    <property type="match status" value="1"/>
</dbReference>
<comment type="caution">
    <text evidence="6">The sequence shown here is derived from an EMBL/GenBank/DDBJ whole genome shotgun (WGS) entry which is preliminary data.</text>
</comment>
<keyword evidence="2 3" id="KW-0057">Aromatic amino acid biosynthesis</keyword>
<feature type="domain" description="SDH C-terminal" evidence="5">
    <location>
        <begin position="269"/>
        <end position="298"/>
    </location>
</feature>
<feature type="binding site" evidence="3">
    <location>
        <position position="128"/>
    </location>
    <ligand>
        <name>shikimate</name>
        <dbReference type="ChEBI" id="CHEBI:36208"/>
    </ligand>
</feature>
<feature type="binding site" evidence="3">
    <location>
        <position position="113"/>
    </location>
    <ligand>
        <name>shikimate</name>
        <dbReference type="ChEBI" id="CHEBI:36208"/>
    </ligand>
</feature>
<feature type="binding site" evidence="3">
    <location>
        <position position="88"/>
    </location>
    <ligand>
        <name>shikimate</name>
        <dbReference type="ChEBI" id="CHEBI:36208"/>
    </ligand>
</feature>
<feature type="binding site" evidence="3">
    <location>
        <begin position="152"/>
        <end position="156"/>
    </location>
    <ligand>
        <name>NADP(+)</name>
        <dbReference type="ChEBI" id="CHEBI:58349"/>
    </ligand>
</feature>
<evidence type="ECO:0000259" key="5">
    <source>
        <dbReference type="Pfam" id="PF18317"/>
    </source>
</evidence>
<keyword evidence="3" id="KW-0521">NADP</keyword>
<feature type="binding site" evidence="3">
    <location>
        <position position="269"/>
    </location>
    <ligand>
        <name>NADP(+)</name>
        <dbReference type="ChEBI" id="CHEBI:58349"/>
    </ligand>
</feature>
<comment type="catalytic activity">
    <reaction evidence="3">
        <text>shikimate + NADP(+) = 3-dehydroshikimate + NADPH + H(+)</text>
        <dbReference type="Rhea" id="RHEA:17737"/>
        <dbReference type="ChEBI" id="CHEBI:15378"/>
        <dbReference type="ChEBI" id="CHEBI:16630"/>
        <dbReference type="ChEBI" id="CHEBI:36208"/>
        <dbReference type="ChEBI" id="CHEBI:57783"/>
        <dbReference type="ChEBI" id="CHEBI:58349"/>
        <dbReference type="EC" id="1.1.1.25"/>
    </reaction>
</comment>
<feature type="binding site" evidence="3">
    <location>
        <position position="246"/>
    </location>
    <ligand>
        <name>NADP(+)</name>
        <dbReference type="ChEBI" id="CHEBI:58349"/>
    </ligand>
</feature>
<sequence length="305" mass="31379">MTLAETAPSVTGASSRIEAPSAPSFLCGLVGSGISRSLTPTLHEAEGRAHGVGYVYRILDIDTLGGVAALPRIVSSAVEFGFDGLNVTHPCKQAVIPLLDDLTPDARMLGAVNTVEIDGDRLVGHNTDWTGFGRNLDAGLGDTPVGRVVQLGAGGAGAAVAYATLTRGPEAFTVADADPSRSRALADQLSEQFPGGGIASCGLSDVPAAVRAANGLVHATPVGMAAHPGIALDAALLRPDLWVAEVVYRPTETELLRRARAVGARTISGIGMAVGQAVDSFRIFTGLEPDAARMTEHMRQVLAAE</sequence>
<evidence type="ECO:0000313" key="6">
    <source>
        <dbReference type="EMBL" id="GAA4475599.1"/>
    </source>
</evidence>
<dbReference type="Proteomes" id="UP001501183">
    <property type="component" value="Unassembled WGS sequence"/>
</dbReference>
<comment type="function">
    <text evidence="3">Involved in the biosynthesis of the chorismate, which leads to the biosynthesis of aromatic amino acids. Catalyzes the reversible NADPH linked reduction of 3-dehydroshikimate (DHSA) to yield shikimate (SA).</text>
</comment>
<dbReference type="InterPro" id="IPR046346">
    <property type="entry name" value="Aminoacid_DH-like_N_sf"/>
</dbReference>
<organism evidence="6 7">
    <name type="scientific">Rhodococcus olei</name>
    <dbReference type="NCBI Taxonomy" id="2161675"/>
    <lineage>
        <taxon>Bacteria</taxon>
        <taxon>Bacillati</taxon>
        <taxon>Actinomycetota</taxon>
        <taxon>Actinomycetes</taxon>
        <taxon>Mycobacteriales</taxon>
        <taxon>Nocardiaceae</taxon>
        <taxon>Rhodococcus</taxon>
    </lineage>
</organism>
<dbReference type="EMBL" id="BAABFB010000029">
    <property type="protein sequence ID" value="GAA4475599.1"/>
    <property type="molecule type" value="Genomic_DNA"/>
</dbReference>
<dbReference type="InterPro" id="IPR013708">
    <property type="entry name" value="Shikimate_DH-bd_N"/>
</dbReference>
<evidence type="ECO:0000256" key="2">
    <source>
        <dbReference type="ARBA" id="ARBA00023141"/>
    </source>
</evidence>
<dbReference type="HAMAP" id="MF_00222">
    <property type="entry name" value="Shikimate_DH_AroE"/>
    <property type="match status" value="1"/>
</dbReference>
<evidence type="ECO:0000256" key="1">
    <source>
        <dbReference type="ARBA" id="ARBA00004871"/>
    </source>
</evidence>
<feature type="binding site" evidence="3">
    <location>
        <position position="276"/>
    </location>
    <ligand>
        <name>shikimate</name>
        <dbReference type="ChEBI" id="CHEBI:36208"/>
    </ligand>
</feature>